<feature type="signal peptide" evidence="2">
    <location>
        <begin position="1"/>
        <end position="24"/>
    </location>
</feature>
<proteinExistence type="predicted"/>
<dbReference type="GO" id="GO:0022900">
    <property type="term" value="P:electron transport chain"/>
    <property type="evidence" value="ECO:0007669"/>
    <property type="project" value="InterPro"/>
</dbReference>
<dbReference type="Gene3D" id="1.20.120.10">
    <property type="entry name" value="Cytochrome c/b562"/>
    <property type="match status" value="1"/>
</dbReference>
<organism evidence="3 4">
    <name type="scientific">Pyxidicoccus fallax</name>
    <dbReference type="NCBI Taxonomy" id="394095"/>
    <lineage>
        <taxon>Bacteria</taxon>
        <taxon>Pseudomonadati</taxon>
        <taxon>Myxococcota</taxon>
        <taxon>Myxococcia</taxon>
        <taxon>Myxococcales</taxon>
        <taxon>Cystobacterineae</taxon>
        <taxon>Myxococcaceae</taxon>
        <taxon>Pyxidicoccus</taxon>
    </lineage>
</organism>
<dbReference type="Pfam" id="PF01322">
    <property type="entry name" value="Cytochrom_C_2"/>
    <property type="match status" value="1"/>
</dbReference>
<reference evidence="3 4" key="1">
    <citation type="submission" date="2020-04" db="EMBL/GenBank/DDBJ databases">
        <title>Draft genome of Pyxidicoccus fallax type strain.</title>
        <authorList>
            <person name="Whitworth D.E."/>
        </authorList>
    </citation>
    <scope>NUCLEOTIDE SEQUENCE [LARGE SCALE GENOMIC DNA]</scope>
    <source>
        <strain evidence="3 4">DSM 14698</strain>
    </source>
</reference>
<accession>A0A848LPJ4</accession>
<feature type="region of interest" description="Disordered" evidence="1">
    <location>
        <begin position="24"/>
        <end position="60"/>
    </location>
</feature>
<sequence length="174" mass="18666">MMKTLRTGLLVALVSLGLVMQARASEPAPPKSAAPKSAAPKGDKKAAKPAPSLPVPPYMPEGARAALRQKMERHGQAMTDLMLGVMLLQYEVAGDAAGRIVNEPRLGRPIPGGDDELNSLLPERFFTLQDELRSRAQAVEAAAKKRDDAALAESFGQLTQTCVSCHSVYLNHRP</sequence>
<dbReference type="RefSeq" id="WP_169349040.1">
    <property type="nucleotide sequence ID" value="NZ_JABBJJ010000206.1"/>
</dbReference>
<dbReference type="GO" id="GO:0020037">
    <property type="term" value="F:heme binding"/>
    <property type="evidence" value="ECO:0007669"/>
    <property type="project" value="InterPro"/>
</dbReference>
<dbReference type="Proteomes" id="UP000518300">
    <property type="component" value="Unassembled WGS sequence"/>
</dbReference>
<keyword evidence="4" id="KW-1185">Reference proteome</keyword>
<comment type="caution">
    <text evidence="3">The sequence shown here is derived from an EMBL/GenBank/DDBJ whole genome shotgun (WGS) entry which is preliminary data.</text>
</comment>
<keyword evidence="2" id="KW-0732">Signal</keyword>
<evidence type="ECO:0000256" key="2">
    <source>
        <dbReference type="SAM" id="SignalP"/>
    </source>
</evidence>
<dbReference type="GO" id="GO:0009055">
    <property type="term" value="F:electron transfer activity"/>
    <property type="evidence" value="ECO:0007669"/>
    <property type="project" value="InterPro"/>
</dbReference>
<dbReference type="EMBL" id="JABBJJ010000206">
    <property type="protein sequence ID" value="NMO19798.1"/>
    <property type="molecule type" value="Genomic_DNA"/>
</dbReference>
<feature type="chain" id="PRO_5032409523" evidence="2">
    <location>
        <begin position="25"/>
        <end position="174"/>
    </location>
</feature>
<evidence type="ECO:0000313" key="4">
    <source>
        <dbReference type="Proteomes" id="UP000518300"/>
    </source>
</evidence>
<dbReference type="InterPro" id="IPR002321">
    <property type="entry name" value="Cyt_c_II"/>
</dbReference>
<evidence type="ECO:0000313" key="3">
    <source>
        <dbReference type="EMBL" id="NMO19798.1"/>
    </source>
</evidence>
<dbReference type="InterPro" id="IPR010980">
    <property type="entry name" value="Cyt_c/b562"/>
</dbReference>
<gene>
    <name evidence="3" type="ORF">HG543_33720</name>
</gene>
<name>A0A848LPJ4_9BACT</name>
<dbReference type="AlphaFoldDB" id="A0A848LPJ4"/>
<dbReference type="GO" id="GO:0005506">
    <property type="term" value="F:iron ion binding"/>
    <property type="evidence" value="ECO:0007669"/>
    <property type="project" value="InterPro"/>
</dbReference>
<evidence type="ECO:0000256" key="1">
    <source>
        <dbReference type="SAM" id="MobiDB-lite"/>
    </source>
</evidence>
<dbReference type="SUPFAM" id="SSF47175">
    <property type="entry name" value="Cytochromes"/>
    <property type="match status" value="1"/>
</dbReference>
<protein>
    <submittedName>
        <fullName evidence="3">Cytochrome c</fullName>
    </submittedName>
</protein>